<protein>
    <submittedName>
        <fullName evidence="6">FtsK/SpoIIIE family protein</fullName>
    </submittedName>
</protein>
<keyword evidence="2 3" id="KW-0067">ATP-binding</keyword>
<proteinExistence type="predicted"/>
<accession>A0A2H1JI50</accession>
<evidence type="ECO:0000259" key="5">
    <source>
        <dbReference type="PROSITE" id="PS50901"/>
    </source>
</evidence>
<dbReference type="InterPro" id="IPR027417">
    <property type="entry name" value="P-loop_NTPase"/>
</dbReference>
<dbReference type="PANTHER" id="PTHR22683:SF1">
    <property type="entry name" value="TYPE VII SECRETION SYSTEM PROTEIN ESSC"/>
    <property type="match status" value="1"/>
</dbReference>
<organism evidence="6 7">
    <name type="scientific">Brevibacterium aurantiacum</name>
    <dbReference type="NCBI Taxonomy" id="273384"/>
    <lineage>
        <taxon>Bacteria</taxon>
        <taxon>Bacillati</taxon>
        <taxon>Actinomycetota</taxon>
        <taxon>Actinomycetes</taxon>
        <taxon>Micrococcales</taxon>
        <taxon>Brevibacteriaceae</taxon>
        <taxon>Brevibacterium</taxon>
    </lineage>
</organism>
<evidence type="ECO:0000256" key="4">
    <source>
        <dbReference type="SAM" id="Phobius"/>
    </source>
</evidence>
<dbReference type="AlphaFoldDB" id="A0A2H1JI50"/>
<dbReference type="PROSITE" id="PS50901">
    <property type="entry name" value="FTSK"/>
    <property type="match status" value="1"/>
</dbReference>
<dbReference type="SUPFAM" id="SSF52540">
    <property type="entry name" value="P-loop containing nucleoside triphosphate hydrolases"/>
    <property type="match status" value="1"/>
</dbReference>
<evidence type="ECO:0000256" key="3">
    <source>
        <dbReference type="PROSITE-ProRule" id="PRU00289"/>
    </source>
</evidence>
<keyword evidence="4" id="KW-0472">Membrane</keyword>
<evidence type="ECO:0000313" key="6">
    <source>
        <dbReference type="EMBL" id="SMX87071.1"/>
    </source>
</evidence>
<evidence type="ECO:0000256" key="1">
    <source>
        <dbReference type="ARBA" id="ARBA00022741"/>
    </source>
</evidence>
<evidence type="ECO:0000256" key="2">
    <source>
        <dbReference type="ARBA" id="ARBA00022840"/>
    </source>
</evidence>
<dbReference type="GO" id="GO:0005524">
    <property type="term" value="F:ATP binding"/>
    <property type="evidence" value="ECO:0007669"/>
    <property type="project" value="UniProtKB-UniRule"/>
</dbReference>
<reference evidence="6" key="1">
    <citation type="submission" date="2017-03" db="EMBL/GenBank/DDBJ databases">
        <authorList>
            <person name="Monnet C."/>
        </authorList>
    </citation>
    <scope>NUCLEOTIDE SEQUENCE [LARGE SCALE GENOMIC DNA]</scope>
    <source>
        <strain evidence="6">ATCC 9175</strain>
    </source>
</reference>
<dbReference type="Proteomes" id="UP000234525">
    <property type="component" value="Unassembled WGS sequence"/>
</dbReference>
<keyword evidence="7" id="KW-1185">Reference proteome</keyword>
<dbReference type="GO" id="GO:0003677">
    <property type="term" value="F:DNA binding"/>
    <property type="evidence" value="ECO:0007669"/>
    <property type="project" value="InterPro"/>
</dbReference>
<feature type="transmembrane region" description="Helical" evidence="4">
    <location>
        <begin position="7"/>
        <end position="27"/>
    </location>
</feature>
<sequence length="496" mass="54080">MRRVVRWYPYVLRLSVAVLLATVLFAVAGQSAAAGVVLVLLVAFYAVVALPARRVVRTWWIRRTRRVPWASASATENVLYYWQSLCSSAGLGRRREDAEREELRRVRVDHQGAQISEGPSVFDMLRLVFGVAGLLRLGADYVEFPKIRSWKLDGSGLVLIVRRRAVKQDAMSLSDAGVVRYLEQAIRELIGGETRVTAKPQGADVVLRIREGDPLAQGVVLSKFPAFDAGTGTVAYGRDTEGEPAALKMSGLSGCVVAGLPGAGKTALMSVVLGPLLLSPAANVAVWDGKGGSDLAFVQRLADVYSVEDRDLKMVADALETRVEIMRDRLRTQKEARGSSNFWDEKLGATAEHPVCVTVVDEVQTYVGSGVAGQDKEKKKEVGRITEALIDLLKRGRSVGMFTIVMTQKPTSDALPTAIRDVADLRLALRLRTTESVRAALGDVPDDPDLSPLNFPTDMPGLALIDTGAEYRKVRAHFIPESVAERIIQEAADEYV</sequence>
<name>A0A2H1JI50_BREAU</name>
<gene>
    <name evidence="6" type="ORF">BAUR9175_02452</name>
</gene>
<dbReference type="InterPro" id="IPR050206">
    <property type="entry name" value="FtsK/SpoIIIE/SftA"/>
</dbReference>
<dbReference type="Pfam" id="PF01580">
    <property type="entry name" value="FtsK_SpoIIIE"/>
    <property type="match status" value="1"/>
</dbReference>
<dbReference type="EMBL" id="FXZB01000016">
    <property type="protein sequence ID" value="SMX87071.1"/>
    <property type="molecule type" value="Genomic_DNA"/>
</dbReference>
<comment type="caution">
    <text evidence="6">The sequence shown here is derived from an EMBL/GenBank/DDBJ whole genome shotgun (WGS) entry which is preliminary data.</text>
</comment>
<dbReference type="PANTHER" id="PTHR22683">
    <property type="entry name" value="SPORULATION PROTEIN RELATED"/>
    <property type="match status" value="1"/>
</dbReference>
<feature type="transmembrane region" description="Helical" evidence="4">
    <location>
        <begin position="33"/>
        <end position="56"/>
    </location>
</feature>
<dbReference type="InterPro" id="IPR002543">
    <property type="entry name" value="FtsK_dom"/>
</dbReference>
<feature type="binding site" evidence="3">
    <location>
        <begin position="259"/>
        <end position="266"/>
    </location>
    <ligand>
        <name>ATP</name>
        <dbReference type="ChEBI" id="CHEBI:30616"/>
    </ligand>
</feature>
<feature type="domain" description="FtsK" evidence="5">
    <location>
        <begin position="242"/>
        <end position="438"/>
    </location>
</feature>
<keyword evidence="4" id="KW-0812">Transmembrane</keyword>
<keyword evidence="1 3" id="KW-0547">Nucleotide-binding</keyword>
<dbReference type="Gene3D" id="3.40.50.300">
    <property type="entry name" value="P-loop containing nucleotide triphosphate hydrolases"/>
    <property type="match status" value="1"/>
</dbReference>
<evidence type="ECO:0000313" key="7">
    <source>
        <dbReference type="Proteomes" id="UP000234525"/>
    </source>
</evidence>
<keyword evidence="4" id="KW-1133">Transmembrane helix</keyword>